<sequence length="527" mass="61184">MKSKIYLLLLICFQISSAQFGTNLTLKDHEVNSKNVISVEQTYVYYNKDFGKPVTTNYTFNKDGYQLSNSYLKNAIYSKSNQNVKMIYEKNQNDYHIIKTPFKSYLALTNEVVKNSNGTIKSIYFKAEKEEYNTLLNFNYLSGKTIITPDKSYLKTEVYNEDNLLIQDYNDTFGIYYYAYDPKTKLVSLRIYDMRKGKPNDNTLDMYTLYLYEFDENQNWIVKYEYQYFPNYNNQLNQLKRIDVRYLTFENGKTSGYKTVTEAMQQKALENLKTLNTVAFNKENVPVYYEYVPKSASQVAMINSNCTGDCQNGWGKYKYSQGSYEGYWENGKKSGFGMYLWNIGDAYMGEWKNDKMHGFGSYTYANDNGYDGSFVNGFIHGKGRFYVKSTNVTKANEYENGKFVKELDYKNNNLTRGCVNGDCDNGYGAYVYANGDKFIGEFSNLKMIKGTYYYNNGDIYLGNIHPETQRNDGYGYMYYKESGDNYYGFWKDGKFHGKAYAIVKSIPFAAEFSNGEVTKIHKKGATN</sequence>
<keyword evidence="1" id="KW-0677">Repeat</keyword>
<dbReference type="Proteomes" id="UP001595885">
    <property type="component" value="Unassembled WGS sequence"/>
</dbReference>
<dbReference type="Gene3D" id="2.20.110.10">
    <property type="entry name" value="Histone H3 K4-specific methyltransferase SET7/9 N-terminal domain"/>
    <property type="match status" value="1"/>
</dbReference>
<protein>
    <recommendedName>
        <fullName evidence="5">MORN repeat-containing protein</fullName>
    </recommendedName>
</protein>
<proteinExistence type="predicted"/>
<organism evidence="3 4">
    <name type="scientific">Flavobacterium ponti</name>
    <dbReference type="NCBI Taxonomy" id="665133"/>
    <lineage>
        <taxon>Bacteria</taxon>
        <taxon>Pseudomonadati</taxon>
        <taxon>Bacteroidota</taxon>
        <taxon>Flavobacteriia</taxon>
        <taxon>Flavobacteriales</taxon>
        <taxon>Flavobacteriaceae</taxon>
        <taxon>Flavobacterium</taxon>
    </lineage>
</organism>
<feature type="signal peptide" evidence="2">
    <location>
        <begin position="1"/>
        <end position="18"/>
    </location>
</feature>
<accession>A0ABV9P3I8</accession>
<dbReference type="SUPFAM" id="SSF82185">
    <property type="entry name" value="Histone H3 K4-specific methyltransferase SET7/9 N-terminal domain"/>
    <property type="match status" value="2"/>
</dbReference>
<name>A0ABV9P3I8_9FLAO</name>
<dbReference type="SMART" id="SM00698">
    <property type="entry name" value="MORN"/>
    <property type="match status" value="4"/>
</dbReference>
<keyword evidence="4" id="KW-1185">Reference proteome</keyword>
<evidence type="ECO:0000313" key="4">
    <source>
        <dbReference type="Proteomes" id="UP001595885"/>
    </source>
</evidence>
<evidence type="ECO:0000256" key="2">
    <source>
        <dbReference type="SAM" id="SignalP"/>
    </source>
</evidence>
<evidence type="ECO:0000313" key="3">
    <source>
        <dbReference type="EMBL" id="MFC4738945.1"/>
    </source>
</evidence>
<dbReference type="RefSeq" id="WP_379738246.1">
    <property type="nucleotide sequence ID" value="NZ_JBHSGW010000002.1"/>
</dbReference>
<reference evidence="4" key="1">
    <citation type="journal article" date="2019" name="Int. J. Syst. Evol. Microbiol.">
        <title>The Global Catalogue of Microorganisms (GCM) 10K type strain sequencing project: providing services to taxonomists for standard genome sequencing and annotation.</title>
        <authorList>
            <consortium name="The Broad Institute Genomics Platform"/>
            <consortium name="The Broad Institute Genome Sequencing Center for Infectious Disease"/>
            <person name="Wu L."/>
            <person name="Ma J."/>
        </authorList>
    </citation>
    <scope>NUCLEOTIDE SEQUENCE [LARGE SCALE GENOMIC DNA]</scope>
    <source>
        <strain evidence="4">CCUG 50349</strain>
    </source>
</reference>
<feature type="chain" id="PRO_5047028623" description="MORN repeat-containing protein" evidence="2">
    <location>
        <begin position="19"/>
        <end position="527"/>
    </location>
</feature>
<dbReference type="Pfam" id="PF02493">
    <property type="entry name" value="MORN"/>
    <property type="match status" value="5"/>
</dbReference>
<gene>
    <name evidence="3" type="ORF">ACFO3U_02960</name>
</gene>
<dbReference type="EMBL" id="JBHSGW010000002">
    <property type="protein sequence ID" value="MFC4738945.1"/>
    <property type="molecule type" value="Genomic_DNA"/>
</dbReference>
<dbReference type="PANTHER" id="PTHR23084:SF263">
    <property type="entry name" value="MORN REPEAT-CONTAINING PROTEIN 1"/>
    <property type="match status" value="1"/>
</dbReference>
<comment type="caution">
    <text evidence="3">The sequence shown here is derived from an EMBL/GenBank/DDBJ whole genome shotgun (WGS) entry which is preliminary data.</text>
</comment>
<evidence type="ECO:0000256" key="1">
    <source>
        <dbReference type="ARBA" id="ARBA00022737"/>
    </source>
</evidence>
<evidence type="ECO:0008006" key="5">
    <source>
        <dbReference type="Google" id="ProtNLM"/>
    </source>
</evidence>
<dbReference type="InterPro" id="IPR003409">
    <property type="entry name" value="MORN"/>
</dbReference>
<keyword evidence="2" id="KW-0732">Signal</keyword>
<dbReference type="PANTHER" id="PTHR23084">
    <property type="entry name" value="PHOSPHATIDYLINOSITOL-4-PHOSPHATE 5-KINASE RELATED"/>
    <property type="match status" value="1"/>
</dbReference>